<dbReference type="EMBL" id="FXAW01000001">
    <property type="protein sequence ID" value="SMG08789.1"/>
    <property type="molecule type" value="Genomic_DNA"/>
</dbReference>
<evidence type="ECO:0000256" key="1">
    <source>
        <dbReference type="ARBA" id="ARBA00011063"/>
    </source>
</evidence>
<dbReference type="InterPro" id="IPR036196">
    <property type="entry name" value="Ptyr_pPase_sf"/>
</dbReference>
<keyword evidence="8" id="KW-1185">Reference proteome</keyword>
<dbReference type="PANTHER" id="PTHR11717">
    <property type="entry name" value="LOW MOLECULAR WEIGHT PROTEIN TYROSINE PHOSPHATASE"/>
    <property type="match status" value="1"/>
</dbReference>
<feature type="active site" description="Nucleophile" evidence="5">
    <location>
        <position position="8"/>
    </location>
</feature>
<dbReference type="PANTHER" id="PTHR11717:SF7">
    <property type="entry name" value="LOW MOLECULAR WEIGHT PHOSPHOTYROSINE PROTEIN PHOSPHATASE"/>
    <property type="match status" value="1"/>
</dbReference>
<dbReference type="SUPFAM" id="SSF52788">
    <property type="entry name" value="Phosphotyrosine protein phosphatases I"/>
    <property type="match status" value="1"/>
</dbReference>
<accession>A0A1X7I312</accession>
<dbReference type="InterPro" id="IPR023485">
    <property type="entry name" value="Ptyr_pPase"/>
</dbReference>
<dbReference type="InterPro" id="IPR050438">
    <property type="entry name" value="LMW_PTPase"/>
</dbReference>
<sequence>MRKILFVCLGNICRSPLAEGLMSKKIAKLNIEEQFKIDSCGTADYHIGELPDERTRENALKNGLQLKQRARQFEAADFNRFDQILVMDNANKLKVIAFATSEEHLQKVQLMRDFEIDVNLQGTDVPDPYYGGVEGFQNVYDILDRCTSNLLNNQLQAIEN</sequence>
<dbReference type="EC" id="3.1.3.48" evidence="2"/>
<gene>
    <name evidence="7" type="ORF">SAMN05661096_00166</name>
</gene>
<evidence type="ECO:0000256" key="2">
    <source>
        <dbReference type="ARBA" id="ARBA00013064"/>
    </source>
</evidence>
<dbReference type="Gene3D" id="3.40.50.2300">
    <property type="match status" value="1"/>
</dbReference>
<dbReference type="OrthoDB" id="9784339at2"/>
<dbReference type="CDD" id="cd16343">
    <property type="entry name" value="LMWPTP"/>
    <property type="match status" value="1"/>
</dbReference>
<evidence type="ECO:0000256" key="3">
    <source>
        <dbReference type="ARBA" id="ARBA00022801"/>
    </source>
</evidence>
<dbReference type="Proteomes" id="UP000193804">
    <property type="component" value="Unassembled WGS sequence"/>
</dbReference>
<feature type="active site" description="Proton donor" evidence="5">
    <location>
        <position position="127"/>
    </location>
</feature>
<dbReference type="InterPro" id="IPR017867">
    <property type="entry name" value="Tyr_phospatase_low_mol_wt"/>
</dbReference>
<dbReference type="GO" id="GO:0004725">
    <property type="term" value="F:protein tyrosine phosphatase activity"/>
    <property type="evidence" value="ECO:0007669"/>
    <property type="project" value="UniProtKB-EC"/>
</dbReference>
<name>A0A1X7I312_9BACT</name>
<proteinExistence type="inferred from homology"/>
<keyword evidence="4" id="KW-0904">Protein phosphatase</keyword>
<dbReference type="RefSeq" id="WP_085515189.1">
    <property type="nucleotide sequence ID" value="NZ_FXAW01000001.1"/>
</dbReference>
<feature type="active site" evidence="5">
    <location>
        <position position="14"/>
    </location>
</feature>
<dbReference type="PRINTS" id="PR00719">
    <property type="entry name" value="LMWPTPASE"/>
</dbReference>
<comment type="similarity">
    <text evidence="1">Belongs to the low molecular weight phosphotyrosine protein phosphatase family.</text>
</comment>
<dbReference type="AlphaFoldDB" id="A0A1X7I312"/>
<dbReference type="STRING" id="1028.SAMN05661096_00166"/>
<evidence type="ECO:0000256" key="5">
    <source>
        <dbReference type="PIRSR" id="PIRSR617867-1"/>
    </source>
</evidence>
<reference evidence="8" key="1">
    <citation type="submission" date="2017-04" db="EMBL/GenBank/DDBJ databases">
        <authorList>
            <person name="Varghese N."/>
            <person name="Submissions S."/>
        </authorList>
    </citation>
    <scope>NUCLEOTIDE SEQUENCE [LARGE SCALE GENOMIC DNA]</scope>
    <source>
        <strain evidence="8">DSM 4125</strain>
    </source>
</reference>
<keyword evidence="3" id="KW-0378">Hydrolase</keyword>
<dbReference type="Pfam" id="PF01451">
    <property type="entry name" value="LMWPc"/>
    <property type="match status" value="1"/>
</dbReference>
<protein>
    <recommendedName>
        <fullName evidence="2">protein-tyrosine-phosphatase</fullName>
        <ecNumber evidence="2">3.1.3.48</ecNumber>
    </recommendedName>
</protein>
<dbReference type="SMART" id="SM00226">
    <property type="entry name" value="LMWPc"/>
    <property type="match status" value="1"/>
</dbReference>
<evidence type="ECO:0000259" key="6">
    <source>
        <dbReference type="SMART" id="SM00226"/>
    </source>
</evidence>
<evidence type="ECO:0000313" key="7">
    <source>
        <dbReference type="EMBL" id="SMG08789.1"/>
    </source>
</evidence>
<evidence type="ECO:0000256" key="4">
    <source>
        <dbReference type="ARBA" id="ARBA00022912"/>
    </source>
</evidence>
<feature type="domain" description="Phosphotyrosine protein phosphatase I" evidence="6">
    <location>
        <begin position="2"/>
        <end position="153"/>
    </location>
</feature>
<organism evidence="7 8">
    <name type="scientific">Marivirga sericea</name>
    <dbReference type="NCBI Taxonomy" id="1028"/>
    <lineage>
        <taxon>Bacteria</taxon>
        <taxon>Pseudomonadati</taxon>
        <taxon>Bacteroidota</taxon>
        <taxon>Cytophagia</taxon>
        <taxon>Cytophagales</taxon>
        <taxon>Marivirgaceae</taxon>
        <taxon>Marivirga</taxon>
    </lineage>
</organism>
<evidence type="ECO:0000313" key="8">
    <source>
        <dbReference type="Proteomes" id="UP000193804"/>
    </source>
</evidence>